<feature type="transmembrane region" description="Helical" evidence="1">
    <location>
        <begin position="68"/>
        <end position="88"/>
    </location>
</feature>
<keyword evidence="1" id="KW-1133">Transmembrane helix</keyword>
<dbReference type="Proteomes" id="UP001500194">
    <property type="component" value="Unassembled WGS sequence"/>
</dbReference>
<dbReference type="AlphaFoldDB" id="A0AAV3T2A4"/>
<accession>A0AAV3T2A4</accession>
<protein>
    <recommendedName>
        <fullName evidence="4">DUF456 domain-containing protein</fullName>
    </recommendedName>
</protein>
<dbReference type="RefSeq" id="WP_227260732.1">
    <property type="nucleotide sequence ID" value="NZ_BAAADU010000002.1"/>
</dbReference>
<keyword evidence="1" id="KW-0472">Membrane</keyword>
<organism evidence="2 3">
    <name type="scientific">Salarchaeum japonicum</name>
    <dbReference type="NCBI Taxonomy" id="555573"/>
    <lineage>
        <taxon>Archaea</taxon>
        <taxon>Methanobacteriati</taxon>
        <taxon>Methanobacteriota</taxon>
        <taxon>Stenosarchaea group</taxon>
        <taxon>Halobacteria</taxon>
        <taxon>Halobacteriales</taxon>
        <taxon>Halobacteriaceae</taxon>
    </lineage>
</organism>
<evidence type="ECO:0000313" key="3">
    <source>
        <dbReference type="Proteomes" id="UP001500194"/>
    </source>
</evidence>
<feature type="transmembrane region" description="Helical" evidence="1">
    <location>
        <begin position="38"/>
        <end position="56"/>
    </location>
</feature>
<evidence type="ECO:0000256" key="1">
    <source>
        <dbReference type="SAM" id="Phobius"/>
    </source>
</evidence>
<proteinExistence type="predicted"/>
<keyword evidence="3" id="KW-1185">Reference proteome</keyword>
<dbReference type="EMBL" id="BAAADU010000002">
    <property type="protein sequence ID" value="GAA0653343.1"/>
    <property type="molecule type" value="Genomic_DNA"/>
</dbReference>
<evidence type="ECO:0000313" key="2">
    <source>
        <dbReference type="EMBL" id="GAA0653343.1"/>
    </source>
</evidence>
<sequence>MRVPDSAPGRAGVVVLGALVGGALAALVSTVLPNPYPLAVGIAVAVPVMDVGIYPENVPDNSGVAAQVGVGAAVGGALAGCLVGWAWLSFSLPYATVFAVATAYLAAEVGGYAALSRLT</sequence>
<dbReference type="GeneID" id="68573738"/>
<gene>
    <name evidence="2" type="ORF">GCM10009019_15860</name>
</gene>
<feature type="transmembrane region" description="Helical" evidence="1">
    <location>
        <begin position="94"/>
        <end position="115"/>
    </location>
</feature>
<keyword evidence="1" id="KW-0812">Transmembrane</keyword>
<comment type="caution">
    <text evidence="2">The sequence shown here is derived from an EMBL/GenBank/DDBJ whole genome shotgun (WGS) entry which is preliminary data.</text>
</comment>
<name>A0AAV3T2A4_9EURY</name>
<evidence type="ECO:0008006" key="4">
    <source>
        <dbReference type="Google" id="ProtNLM"/>
    </source>
</evidence>
<feature type="transmembrane region" description="Helical" evidence="1">
    <location>
        <begin position="12"/>
        <end position="32"/>
    </location>
</feature>
<reference evidence="2 3" key="1">
    <citation type="journal article" date="2019" name="Int. J. Syst. Evol. Microbiol.">
        <title>The Global Catalogue of Microorganisms (GCM) 10K type strain sequencing project: providing services to taxonomists for standard genome sequencing and annotation.</title>
        <authorList>
            <consortium name="The Broad Institute Genomics Platform"/>
            <consortium name="The Broad Institute Genome Sequencing Center for Infectious Disease"/>
            <person name="Wu L."/>
            <person name="Ma J."/>
        </authorList>
    </citation>
    <scope>NUCLEOTIDE SEQUENCE [LARGE SCALE GENOMIC DNA]</scope>
    <source>
        <strain evidence="2 3">JCM 16327</strain>
    </source>
</reference>